<organism evidence="2 3">
    <name type="scientific">Erysiphe pulchra</name>
    <dbReference type="NCBI Taxonomy" id="225359"/>
    <lineage>
        <taxon>Eukaryota</taxon>
        <taxon>Fungi</taxon>
        <taxon>Dikarya</taxon>
        <taxon>Ascomycota</taxon>
        <taxon>Pezizomycotina</taxon>
        <taxon>Leotiomycetes</taxon>
        <taxon>Erysiphales</taxon>
        <taxon>Erysiphaceae</taxon>
        <taxon>Erysiphe</taxon>
    </lineage>
</organism>
<dbReference type="OrthoDB" id="2141050at2759"/>
<name>A0A2S4PXH1_9PEZI</name>
<keyword evidence="3" id="KW-1185">Reference proteome</keyword>
<dbReference type="STRING" id="225359.A0A2S4PXH1"/>
<keyword evidence="1" id="KW-1133">Transmembrane helix</keyword>
<dbReference type="PANTHER" id="PTHR39218">
    <property type="entry name" value="OXIDOREDUCTASE 14 KDA SUBUNIT, PUTATIVE (AFU_ORTHOLOGUE AFUA_1G12110)-RELATED"/>
    <property type="match status" value="1"/>
</dbReference>
<evidence type="ECO:0000313" key="2">
    <source>
        <dbReference type="EMBL" id="POS86738.1"/>
    </source>
</evidence>
<dbReference type="PANTHER" id="PTHR39218:SF1">
    <property type="entry name" value="OXIDOREDUCTASE 14 KDA SUBUNIT, PUTATIVE (AFU_ORTHOLOGUE AFUA_1G12110)-RELATED"/>
    <property type="match status" value="1"/>
</dbReference>
<proteinExistence type="predicted"/>
<comment type="caution">
    <text evidence="2">The sequence shown here is derived from an EMBL/GenBank/DDBJ whole genome shotgun (WGS) entry which is preliminary data.</text>
</comment>
<evidence type="ECO:0000256" key="1">
    <source>
        <dbReference type="SAM" id="Phobius"/>
    </source>
</evidence>
<dbReference type="Proteomes" id="UP000237438">
    <property type="component" value="Unassembled WGS sequence"/>
</dbReference>
<reference evidence="2 3" key="1">
    <citation type="submission" date="2017-10" db="EMBL/GenBank/DDBJ databases">
        <title>Development of genomic resources for the powdery mildew, Erysiphe pulchra.</title>
        <authorList>
            <person name="Wadl P.A."/>
            <person name="Mack B.M."/>
            <person name="Moore G."/>
            <person name="Beltz S.B."/>
        </authorList>
    </citation>
    <scope>NUCLEOTIDE SEQUENCE [LARGE SCALE GENOMIC DNA]</scope>
    <source>
        <strain evidence="2">Cflorida</strain>
    </source>
</reference>
<evidence type="ECO:0008006" key="4">
    <source>
        <dbReference type="Google" id="ProtNLM"/>
    </source>
</evidence>
<protein>
    <recommendedName>
        <fullName evidence="4">NADH-ubiquinone oxidoreductase 14 kDa subunit</fullName>
    </recommendedName>
</protein>
<feature type="transmembrane region" description="Helical" evidence="1">
    <location>
        <begin position="47"/>
        <end position="64"/>
    </location>
</feature>
<sequence length="105" mass="12083">MTVINETNILKEISKDILRMEYGTIGLAVRFWQLGLEMRPLLSKSSLWAYPLFGGVGASFGWWLEGVSIRQKAMILERKKLLLEKRARRDDRAQALSRLGDKNEC</sequence>
<accession>A0A2S4PXH1</accession>
<keyword evidence="1" id="KW-0812">Transmembrane</keyword>
<evidence type="ECO:0000313" key="3">
    <source>
        <dbReference type="Proteomes" id="UP000237438"/>
    </source>
</evidence>
<gene>
    <name evidence="2" type="ORF">EPUL_000787</name>
</gene>
<dbReference type="AlphaFoldDB" id="A0A2S4PXH1"/>
<keyword evidence="1" id="KW-0472">Membrane</keyword>
<dbReference type="EMBL" id="PEDP01000262">
    <property type="protein sequence ID" value="POS86738.1"/>
    <property type="molecule type" value="Genomic_DNA"/>
</dbReference>